<reference evidence="2 3" key="1">
    <citation type="submission" date="2021-06" db="EMBL/GenBank/DDBJ databases">
        <authorList>
            <person name="Palmer J.M."/>
        </authorList>
    </citation>
    <scope>NUCLEOTIDE SEQUENCE [LARGE SCALE GENOMIC DNA]</scope>
    <source>
        <strain evidence="2 3">MEX-2019</strain>
        <tissue evidence="2">Muscle</tissue>
    </source>
</reference>
<name>A0AAV9RFI1_9TELE</name>
<protein>
    <submittedName>
        <fullName evidence="2">Uncharacterized protein</fullName>
    </submittedName>
</protein>
<accession>A0AAV9RFI1</accession>
<comment type="caution">
    <text evidence="2">The sequence shown here is derived from an EMBL/GenBank/DDBJ whole genome shotgun (WGS) entry which is preliminary data.</text>
</comment>
<evidence type="ECO:0000313" key="3">
    <source>
        <dbReference type="Proteomes" id="UP001311232"/>
    </source>
</evidence>
<dbReference type="Proteomes" id="UP001311232">
    <property type="component" value="Unassembled WGS sequence"/>
</dbReference>
<dbReference type="EMBL" id="JAHHUM010002015">
    <property type="protein sequence ID" value="KAK5607697.1"/>
    <property type="molecule type" value="Genomic_DNA"/>
</dbReference>
<dbReference type="AlphaFoldDB" id="A0AAV9RFI1"/>
<feature type="region of interest" description="Disordered" evidence="1">
    <location>
        <begin position="113"/>
        <end position="145"/>
    </location>
</feature>
<feature type="non-terminal residue" evidence="2">
    <location>
        <position position="1"/>
    </location>
</feature>
<evidence type="ECO:0000313" key="2">
    <source>
        <dbReference type="EMBL" id="KAK5607697.1"/>
    </source>
</evidence>
<keyword evidence="3" id="KW-1185">Reference proteome</keyword>
<gene>
    <name evidence="2" type="ORF">CRENBAI_014404</name>
</gene>
<organism evidence="2 3">
    <name type="scientific">Crenichthys baileyi</name>
    <name type="common">White River springfish</name>
    <dbReference type="NCBI Taxonomy" id="28760"/>
    <lineage>
        <taxon>Eukaryota</taxon>
        <taxon>Metazoa</taxon>
        <taxon>Chordata</taxon>
        <taxon>Craniata</taxon>
        <taxon>Vertebrata</taxon>
        <taxon>Euteleostomi</taxon>
        <taxon>Actinopterygii</taxon>
        <taxon>Neopterygii</taxon>
        <taxon>Teleostei</taxon>
        <taxon>Neoteleostei</taxon>
        <taxon>Acanthomorphata</taxon>
        <taxon>Ovalentaria</taxon>
        <taxon>Atherinomorphae</taxon>
        <taxon>Cyprinodontiformes</taxon>
        <taxon>Goodeidae</taxon>
        <taxon>Crenichthys</taxon>
    </lineage>
</organism>
<proteinExistence type="predicted"/>
<feature type="compositionally biased region" description="Polar residues" evidence="1">
    <location>
        <begin position="131"/>
        <end position="142"/>
    </location>
</feature>
<sequence length="159" mass="18045">IRSWGQQVRQATPYNPFPGDILQLILRDPKAFPGQMGYIVPPVGFGSSPGSPHSGKCLENLQREAPRRHLNQMPDPPELTPFDVKEQWLYFMPPSPNKLFHLWQRLNQKAHGAKRPHVLTGENSKIEDPSQGLQGFSHSPDTSLPRHNLTQQLLFLTLQ</sequence>
<evidence type="ECO:0000256" key="1">
    <source>
        <dbReference type="SAM" id="MobiDB-lite"/>
    </source>
</evidence>